<organism evidence="1 2">
    <name type="scientific">Coniella lustricola</name>
    <dbReference type="NCBI Taxonomy" id="2025994"/>
    <lineage>
        <taxon>Eukaryota</taxon>
        <taxon>Fungi</taxon>
        <taxon>Dikarya</taxon>
        <taxon>Ascomycota</taxon>
        <taxon>Pezizomycotina</taxon>
        <taxon>Sordariomycetes</taxon>
        <taxon>Sordariomycetidae</taxon>
        <taxon>Diaporthales</taxon>
        <taxon>Schizoparmaceae</taxon>
        <taxon>Coniella</taxon>
    </lineage>
</organism>
<name>A0A2T3ALT1_9PEZI</name>
<evidence type="ECO:0000313" key="2">
    <source>
        <dbReference type="Proteomes" id="UP000241462"/>
    </source>
</evidence>
<accession>A0A2T3ALT1</accession>
<dbReference type="InParanoid" id="A0A2T3ALT1"/>
<dbReference type="EMBL" id="KZ678376">
    <property type="protein sequence ID" value="PSS03287.1"/>
    <property type="molecule type" value="Genomic_DNA"/>
</dbReference>
<evidence type="ECO:0000313" key="1">
    <source>
        <dbReference type="EMBL" id="PSS03287.1"/>
    </source>
</evidence>
<protein>
    <submittedName>
        <fullName evidence="1">Uncharacterized protein</fullName>
    </submittedName>
</protein>
<dbReference type="Proteomes" id="UP000241462">
    <property type="component" value="Unassembled WGS sequence"/>
</dbReference>
<sequence>MSNLKCQMSTNSPFMSAVASMADRTSTCALTMNTITHLIEGRIQSRDCLRSLNSTIIELREHL</sequence>
<dbReference type="AlphaFoldDB" id="A0A2T3ALT1"/>
<keyword evidence="2" id="KW-1185">Reference proteome</keyword>
<feature type="non-terminal residue" evidence="1">
    <location>
        <position position="63"/>
    </location>
</feature>
<gene>
    <name evidence="1" type="ORF">BD289DRAFT_421741</name>
</gene>
<proteinExistence type="predicted"/>
<reference evidence="1 2" key="1">
    <citation type="journal article" date="2018" name="Mycol. Prog.">
        <title>Coniella lustricola, a new species from submerged detritus.</title>
        <authorList>
            <person name="Raudabaugh D.B."/>
            <person name="Iturriaga T."/>
            <person name="Carver A."/>
            <person name="Mondo S."/>
            <person name="Pangilinan J."/>
            <person name="Lipzen A."/>
            <person name="He G."/>
            <person name="Amirebrahimi M."/>
            <person name="Grigoriev I.V."/>
            <person name="Miller A.N."/>
        </authorList>
    </citation>
    <scope>NUCLEOTIDE SEQUENCE [LARGE SCALE GENOMIC DNA]</scope>
    <source>
        <strain evidence="1 2">B22-T-1</strain>
    </source>
</reference>